<keyword evidence="1" id="KW-0119">Carbohydrate metabolism</keyword>
<dbReference type="Gene3D" id="3.40.50.12620">
    <property type="match status" value="1"/>
</dbReference>
<dbReference type="STRING" id="461836.A0A0L0DLV3"/>
<dbReference type="SUPFAM" id="SSF53697">
    <property type="entry name" value="SIS domain"/>
    <property type="match status" value="1"/>
</dbReference>
<dbReference type="Pfam" id="PF20741">
    <property type="entry name" value="GKRP-like_C"/>
    <property type="match status" value="1"/>
</dbReference>
<evidence type="ECO:0000259" key="2">
    <source>
        <dbReference type="Pfam" id="PF22198"/>
    </source>
</evidence>
<dbReference type="Gene3D" id="3.40.50.10490">
    <property type="entry name" value="Glucose-6-phosphate isomerase like protein, domain 1"/>
    <property type="match status" value="1"/>
</dbReference>
<dbReference type="EMBL" id="GL349480">
    <property type="protein sequence ID" value="KNC53299.1"/>
    <property type="molecule type" value="Genomic_DNA"/>
</dbReference>
<proteinExistence type="predicted"/>
<dbReference type="Pfam" id="PF22198">
    <property type="entry name" value="GKRP_SIS_2"/>
    <property type="match status" value="1"/>
</dbReference>
<dbReference type="InterPro" id="IPR005486">
    <property type="entry name" value="Glucokinase_regulatory_CS"/>
</dbReference>
<evidence type="ECO:0000313" key="5">
    <source>
        <dbReference type="Proteomes" id="UP000054408"/>
    </source>
</evidence>
<dbReference type="OrthoDB" id="311172at2759"/>
<evidence type="ECO:0000259" key="3">
    <source>
        <dbReference type="Pfam" id="PF22645"/>
    </source>
</evidence>
<dbReference type="GO" id="GO:0005829">
    <property type="term" value="C:cytosol"/>
    <property type="evidence" value="ECO:0007669"/>
    <property type="project" value="TreeGrafter"/>
</dbReference>
<dbReference type="Gene3D" id="1.10.8.1080">
    <property type="match status" value="1"/>
</dbReference>
<dbReference type="GO" id="GO:0070095">
    <property type="term" value="F:fructose-6-phosphate binding"/>
    <property type="evidence" value="ECO:0007669"/>
    <property type="project" value="TreeGrafter"/>
</dbReference>
<dbReference type="RefSeq" id="XP_013754560.1">
    <property type="nucleotide sequence ID" value="XM_013899106.1"/>
</dbReference>
<dbReference type="PANTHER" id="PTHR10088:SF4">
    <property type="entry name" value="GLUCOKINASE REGULATORY PROTEIN"/>
    <property type="match status" value="1"/>
</dbReference>
<feature type="domain" description="SIS" evidence="3">
    <location>
        <begin position="71"/>
        <end position="169"/>
    </location>
</feature>
<dbReference type="PANTHER" id="PTHR10088">
    <property type="entry name" value="GLUCOKINASE REGULATORY PROTEIN"/>
    <property type="match status" value="1"/>
</dbReference>
<dbReference type="OMA" id="VDTYGCR"/>
<dbReference type="GO" id="GO:0030246">
    <property type="term" value="F:carbohydrate binding"/>
    <property type="evidence" value="ECO:0007669"/>
    <property type="project" value="TreeGrafter"/>
</dbReference>
<sequence>MTTPARVTEQAHALTTKLSQATTPHAIRLLAAADAGVYAGSTPYPGLVDPPLLEAAAAAAALLAPALRSAAADETLVVLGGCGTSGRLAFLTATAYNAVAPAPRFAYTLAGGDVALVLSRELPEDDPHLGADDLAAAIASAPSPPAHVVYVGISCGLSAPYVAGQIEYMLHHYAADPASGAILIGFNPAELARDAPIEGWPHTFASLLNGRFADAAAAAPASWILLNPVIGPEPVAGSSRMKGGSATKVLLDTVLAGAATIAAGAKAASPGLLLKCFNSLDNASVAAYGAGPALVDLVDAAAAAVRGGGHIYYVGGGDAATLGVIDVSEMVDTYGAPPDQIRAFVARGWAALRNAEGDMIAAHPDSPLLDISLDAFVALVVPSLTANDLVVGLMPTAAESAADGGNAAAAVMAALRGALELPSPAATPVLGLVAIGEPGLVGDARYEWDSLVGLATAAVTVNLRGPSPYTLPGEATTLAVEARAHLALKIILNTVTTLAKVAEGVVFGNRMINMGINNNKLYYRAIDMIATLMAVPTQRAHACLLGAIYGAPGLAEAAAAGVDDEGAERVRHHIEIATPRANVLPRALLLAGLGDDALDTLDDLLASEPSVARVLEAHGLWWHAILYWTLDAAYALYADASPRPVMTRVAFLNDIIDALAATPTPSVPRRRTSGSVPLQRLLVITTFPCEPLCDATASPAGSFMISDRGRGPFAPRAAFISASPTVFCCGSQ</sequence>
<dbReference type="GO" id="GO:0019899">
    <property type="term" value="F:enzyme binding"/>
    <property type="evidence" value="ECO:0007669"/>
    <property type="project" value="TreeGrafter"/>
</dbReference>
<keyword evidence="5" id="KW-1185">Reference proteome</keyword>
<dbReference type="InterPro" id="IPR040190">
    <property type="entry name" value="MURQ/GCKR"/>
</dbReference>
<reference evidence="4 5" key="1">
    <citation type="submission" date="2010-05" db="EMBL/GenBank/DDBJ databases">
        <title>The Genome Sequence of Thecamonas trahens ATCC 50062.</title>
        <authorList>
            <consortium name="The Broad Institute Genome Sequencing Platform"/>
            <person name="Russ C."/>
            <person name="Cuomo C."/>
            <person name="Shea T."/>
            <person name="Young S.K."/>
            <person name="Zeng Q."/>
            <person name="Koehrsen M."/>
            <person name="Haas B."/>
            <person name="Borodovsky M."/>
            <person name="Guigo R."/>
            <person name="Alvarado L."/>
            <person name="Berlin A."/>
            <person name="Bochicchio J."/>
            <person name="Borenstein D."/>
            <person name="Chapman S."/>
            <person name="Chen Z."/>
            <person name="Freedman E."/>
            <person name="Gellesch M."/>
            <person name="Goldberg J."/>
            <person name="Griggs A."/>
            <person name="Gujja S."/>
            <person name="Heilman E."/>
            <person name="Heiman D."/>
            <person name="Hepburn T."/>
            <person name="Howarth C."/>
            <person name="Jen D."/>
            <person name="Larson L."/>
            <person name="Mehta T."/>
            <person name="Park D."/>
            <person name="Pearson M."/>
            <person name="Roberts A."/>
            <person name="Saif S."/>
            <person name="Shenoy N."/>
            <person name="Sisk P."/>
            <person name="Stolte C."/>
            <person name="Sykes S."/>
            <person name="Thomson T."/>
            <person name="Walk T."/>
            <person name="White J."/>
            <person name="Yandava C."/>
            <person name="Burger G."/>
            <person name="Gray M.W."/>
            <person name="Holland P.W.H."/>
            <person name="King N."/>
            <person name="Lang F.B.F."/>
            <person name="Roger A.J."/>
            <person name="Ruiz-Trillo I."/>
            <person name="Lander E."/>
            <person name="Nusbaum C."/>
        </authorList>
    </citation>
    <scope>NUCLEOTIDE SEQUENCE [LARGE SCALE GENOMIC DNA]</scope>
    <source>
        <strain evidence="4 5">ATCC 50062</strain>
    </source>
</reference>
<dbReference type="GeneID" id="25567402"/>
<dbReference type="GO" id="GO:1901135">
    <property type="term" value="P:carbohydrate derivative metabolic process"/>
    <property type="evidence" value="ECO:0007669"/>
    <property type="project" value="InterPro"/>
</dbReference>
<dbReference type="GO" id="GO:0042593">
    <property type="term" value="P:glucose homeostasis"/>
    <property type="evidence" value="ECO:0007669"/>
    <property type="project" value="TreeGrafter"/>
</dbReference>
<dbReference type="GO" id="GO:0016301">
    <property type="term" value="F:kinase activity"/>
    <property type="evidence" value="ECO:0007669"/>
    <property type="project" value="UniProtKB-KW"/>
</dbReference>
<keyword evidence="4" id="KW-0418">Kinase</keyword>
<dbReference type="InterPro" id="IPR046348">
    <property type="entry name" value="SIS_dom_sf"/>
</dbReference>
<gene>
    <name evidence="4" type="ORF">AMSG_08791</name>
</gene>
<organism evidence="4 5">
    <name type="scientific">Thecamonas trahens ATCC 50062</name>
    <dbReference type="NCBI Taxonomy" id="461836"/>
    <lineage>
        <taxon>Eukaryota</taxon>
        <taxon>Apusozoa</taxon>
        <taxon>Apusomonadida</taxon>
        <taxon>Apusomonadidae</taxon>
        <taxon>Thecamonas</taxon>
    </lineage>
</organism>
<dbReference type="PROSITE" id="PS01272">
    <property type="entry name" value="GCKR"/>
    <property type="match status" value="1"/>
</dbReference>
<dbReference type="eggNOG" id="ENOG502QS2J">
    <property type="taxonomic scope" value="Eukaryota"/>
</dbReference>
<dbReference type="Pfam" id="PF22645">
    <property type="entry name" value="GKRP_SIS_N"/>
    <property type="match status" value="1"/>
</dbReference>
<dbReference type="Proteomes" id="UP000054408">
    <property type="component" value="Unassembled WGS sequence"/>
</dbReference>
<dbReference type="GO" id="GO:0005654">
    <property type="term" value="C:nucleoplasm"/>
    <property type="evidence" value="ECO:0007669"/>
    <property type="project" value="TreeGrafter"/>
</dbReference>
<evidence type="ECO:0000313" key="4">
    <source>
        <dbReference type="EMBL" id="KNC53299.1"/>
    </source>
</evidence>
<dbReference type="GO" id="GO:0004857">
    <property type="term" value="F:enzyme inhibitor activity"/>
    <property type="evidence" value="ECO:0007669"/>
    <property type="project" value="TreeGrafter"/>
</dbReference>
<protein>
    <submittedName>
        <fullName evidence="4">Glucokinase regulatory protein</fullName>
    </submittedName>
</protein>
<name>A0A0L0DLV3_THETB</name>
<dbReference type="GO" id="GO:0009750">
    <property type="term" value="P:response to fructose"/>
    <property type="evidence" value="ECO:0007669"/>
    <property type="project" value="TreeGrafter"/>
</dbReference>
<accession>A0A0L0DLV3</accession>
<dbReference type="InterPro" id="IPR001347">
    <property type="entry name" value="SIS_dom"/>
</dbReference>
<keyword evidence="4" id="KW-0808">Transferase</keyword>
<dbReference type="InterPro" id="IPR054017">
    <property type="entry name" value="GKRP_SIS_2"/>
</dbReference>
<dbReference type="AlphaFoldDB" id="A0A0L0DLV3"/>
<evidence type="ECO:0000256" key="1">
    <source>
        <dbReference type="ARBA" id="ARBA00023277"/>
    </source>
</evidence>
<feature type="domain" description="Glucokinase regulatory protein second SIS" evidence="2">
    <location>
        <begin position="296"/>
        <end position="393"/>
    </location>
</feature>
<dbReference type="SMR" id="A0A0L0DLV3"/>